<evidence type="ECO:0000313" key="2">
    <source>
        <dbReference type="EMBL" id="GAG05908.1"/>
    </source>
</evidence>
<evidence type="ECO:0000256" key="1">
    <source>
        <dbReference type="SAM" id="Phobius"/>
    </source>
</evidence>
<feature type="non-terminal residue" evidence="2">
    <location>
        <position position="76"/>
    </location>
</feature>
<organism evidence="2">
    <name type="scientific">marine sediment metagenome</name>
    <dbReference type="NCBI Taxonomy" id="412755"/>
    <lineage>
        <taxon>unclassified sequences</taxon>
        <taxon>metagenomes</taxon>
        <taxon>ecological metagenomes</taxon>
    </lineage>
</organism>
<protein>
    <submittedName>
        <fullName evidence="2">Uncharacterized protein</fullName>
    </submittedName>
</protein>
<sequence>MVGWDRWDLVLSVGWVLAGCVVLLPNLGDRCLWQDEAECALVARNILRTGLPMAWDGRLLVASMHGMEFTDTLLWS</sequence>
<keyword evidence="1" id="KW-0472">Membrane</keyword>
<proteinExistence type="predicted"/>
<name>X0V035_9ZZZZ</name>
<dbReference type="EMBL" id="BARS01022951">
    <property type="protein sequence ID" value="GAG05908.1"/>
    <property type="molecule type" value="Genomic_DNA"/>
</dbReference>
<feature type="transmembrane region" description="Helical" evidence="1">
    <location>
        <begin position="6"/>
        <end position="24"/>
    </location>
</feature>
<dbReference type="AlphaFoldDB" id="X0V035"/>
<accession>X0V035</accession>
<keyword evidence="1" id="KW-0812">Transmembrane</keyword>
<reference evidence="2" key="1">
    <citation type="journal article" date="2014" name="Front. Microbiol.">
        <title>High frequency of phylogenetically diverse reductive dehalogenase-homologous genes in deep subseafloor sedimentary metagenomes.</title>
        <authorList>
            <person name="Kawai M."/>
            <person name="Futagami T."/>
            <person name="Toyoda A."/>
            <person name="Takaki Y."/>
            <person name="Nishi S."/>
            <person name="Hori S."/>
            <person name="Arai W."/>
            <person name="Tsubouchi T."/>
            <person name="Morono Y."/>
            <person name="Uchiyama I."/>
            <person name="Ito T."/>
            <person name="Fujiyama A."/>
            <person name="Inagaki F."/>
            <person name="Takami H."/>
        </authorList>
    </citation>
    <scope>NUCLEOTIDE SEQUENCE</scope>
    <source>
        <strain evidence="2">Expedition CK06-06</strain>
    </source>
</reference>
<dbReference type="PROSITE" id="PS51257">
    <property type="entry name" value="PROKAR_LIPOPROTEIN"/>
    <property type="match status" value="1"/>
</dbReference>
<keyword evidence="1" id="KW-1133">Transmembrane helix</keyword>
<gene>
    <name evidence="2" type="ORF">S01H1_36618</name>
</gene>
<comment type="caution">
    <text evidence="2">The sequence shown here is derived from an EMBL/GenBank/DDBJ whole genome shotgun (WGS) entry which is preliminary data.</text>
</comment>